<dbReference type="PROSITE" id="PS51293">
    <property type="entry name" value="SANT"/>
    <property type="match status" value="1"/>
</dbReference>
<evidence type="ECO:0000313" key="21">
    <source>
        <dbReference type="EMBL" id="KAF7370779.1"/>
    </source>
</evidence>
<dbReference type="CDD" id="cd02336">
    <property type="entry name" value="ZZ_RSC8"/>
    <property type="match status" value="1"/>
</dbReference>
<dbReference type="SUPFAM" id="SSF46689">
    <property type="entry name" value="Homeodomain-like"/>
    <property type="match status" value="2"/>
</dbReference>
<keyword evidence="3" id="KW-0808">Transferase</keyword>
<evidence type="ECO:0000256" key="6">
    <source>
        <dbReference type="ARBA" id="ARBA00022771"/>
    </source>
</evidence>
<feature type="compositionally biased region" description="Acidic residues" evidence="15">
    <location>
        <begin position="127"/>
        <end position="142"/>
    </location>
</feature>
<evidence type="ECO:0000256" key="14">
    <source>
        <dbReference type="SAM" id="Coils"/>
    </source>
</evidence>
<keyword evidence="14" id="KW-0175">Coiled coil</keyword>
<feature type="compositionally biased region" description="Low complexity" evidence="15">
    <location>
        <begin position="1171"/>
        <end position="1191"/>
    </location>
</feature>
<dbReference type="PANTHER" id="PTHR47844:SF1">
    <property type="entry name" value="EXOSTOSIN-LIKE 2"/>
    <property type="match status" value="1"/>
</dbReference>
<feature type="domain" description="Myb-like" evidence="17">
    <location>
        <begin position="418"/>
        <end position="460"/>
    </location>
</feature>
<keyword evidence="13" id="KW-0539">Nucleus</keyword>
<name>A0A8H7DCU9_9AGAR</name>
<dbReference type="GO" id="GO:0006355">
    <property type="term" value="P:regulation of DNA-templated transcription"/>
    <property type="evidence" value="ECO:0007669"/>
    <property type="project" value="UniProtKB-ARBA"/>
</dbReference>
<dbReference type="InterPro" id="IPR036388">
    <property type="entry name" value="WH-like_DNA-bd_sf"/>
</dbReference>
<evidence type="ECO:0000256" key="10">
    <source>
        <dbReference type="ARBA" id="ARBA00023136"/>
    </source>
</evidence>
<evidence type="ECO:0000259" key="20">
    <source>
        <dbReference type="PROSITE" id="PS51294"/>
    </source>
</evidence>
<feature type="transmembrane region" description="Helical" evidence="16">
    <location>
        <begin position="1040"/>
        <end position="1058"/>
    </location>
</feature>
<evidence type="ECO:0000256" key="11">
    <source>
        <dbReference type="ARBA" id="ARBA00023163"/>
    </source>
</evidence>
<dbReference type="InterPro" id="IPR052427">
    <property type="entry name" value="Glycosyltrans_GT2/GT47"/>
</dbReference>
<dbReference type="SUPFAM" id="SSF57850">
    <property type="entry name" value="RING/U-box"/>
    <property type="match status" value="1"/>
</dbReference>
<dbReference type="InterPro" id="IPR009057">
    <property type="entry name" value="Homeodomain-like_sf"/>
</dbReference>
<gene>
    <name evidence="21" type="ORF">MSAN_00711300</name>
</gene>
<evidence type="ECO:0000256" key="9">
    <source>
        <dbReference type="ARBA" id="ARBA00023015"/>
    </source>
</evidence>
<dbReference type="InterPro" id="IPR001005">
    <property type="entry name" value="SANT/Myb"/>
</dbReference>
<evidence type="ECO:0000256" key="8">
    <source>
        <dbReference type="ARBA" id="ARBA00022989"/>
    </source>
</evidence>
<evidence type="ECO:0000256" key="4">
    <source>
        <dbReference type="ARBA" id="ARBA00022692"/>
    </source>
</evidence>
<dbReference type="PROSITE" id="PS51294">
    <property type="entry name" value="HTH_MYB"/>
    <property type="match status" value="1"/>
</dbReference>
<dbReference type="Proteomes" id="UP000623467">
    <property type="component" value="Unassembled WGS sequence"/>
</dbReference>
<dbReference type="FunFam" id="1.10.10.60:FF:000014">
    <property type="entry name" value="SWI/SNF complex subunit SMARCC2 isoform C"/>
    <property type="match status" value="1"/>
</dbReference>
<feature type="compositionally biased region" description="Basic and acidic residues" evidence="15">
    <location>
        <begin position="97"/>
        <end position="113"/>
    </location>
</feature>
<evidence type="ECO:0000256" key="7">
    <source>
        <dbReference type="ARBA" id="ARBA00022833"/>
    </source>
</evidence>
<evidence type="ECO:0000256" key="15">
    <source>
        <dbReference type="SAM" id="MobiDB-lite"/>
    </source>
</evidence>
<dbReference type="GO" id="GO:0016020">
    <property type="term" value="C:membrane"/>
    <property type="evidence" value="ECO:0007669"/>
    <property type="project" value="UniProtKB-SubCell"/>
</dbReference>
<protein>
    <submittedName>
        <fullName evidence="21">SWI/SNF complex protein</fullName>
    </submittedName>
</protein>
<evidence type="ECO:0000259" key="17">
    <source>
        <dbReference type="PROSITE" id="PS50090"/>
    </source>
</evidence>
<dbReference type="SMART" id="SM00291">
    <property type="entry name" value="ZnF_ZZ"/>
    <property type="match status" value="1"/>
</dbReference>
<feature type="region of interest" description="Disordered" evidence="15">
    <location>
        <begin position="286"/>
        <end position="316"/>
    </location>
</feature>
<dbReference type="InterPro" id="IPR000433">
    <property type="entry name" value="Znf_ZZ"/>
</dbReference>
<dbReference type="PANTHER" id="PTHR47844">
    <property type="entry name" value="SYNTHASE CPS1, PUTATIVE (AFU_ORTHOLOGUE AFUA_7G02500)-RELATED"/>
    <property type="match status" value="1"/>
</dbReference>
<dbReference type="CDD" id="cd06434">
    <property type="entry name" value="GT2_HAS"/>
    <property type="match status" value="1"/>
</dbReference>
<feature type="domain" description="SWIRM" evidence="18">
    <location>
        <begin position="168"/>
        <end position="265"/>
    </location>
</feature>
<proteinExistence type="predicted"/>
<keyword evidence="10 16" id="KW-0472">Membrane</keyword>
<feature type="region of interest" description="Disordered" evidence="15">
    <location>
        <begin position="517"/>
        <end position="553"/>
    </location>
</feature>
<feature type="transmembrane region" description="Helical" evidence="16">
    <location>
        <begin position="1102"/>
        <end position="1123"/>
    </location>
</feature>
<keyword evidence="12" id="KW-0325">Glycoprotein</keyword>
<evidence type="ECO:0000256" key="3">
    <source>
        <dbReference type="ARBA" id="ARBA00022679"/>
    </source>
</evidence>
<dbReference type="Gene3D" id="3.90.550.10">
    <property type="entry name" value="Spore Coat Polysaccharide Biosynthesis Protein SpsA, Chain A"/>
    <property type="match status" value="1"/>
</dbReference>
<keyword evidence="9" id="KW-0805">Transcription regulation</keyword>
<feature type="region of interest" description="Disordered" evidence="15">
    <location>
        <begin position="32"/>
        <end position="142"/>
    </location>
</feature>
<dbReference type="GO" id="GO:0016757">
    <property type="term" value="F:glycosyltransferase activity"/>
    <property type="evidence" value="ECO:0007669"/>
    <property type="project" value="UniProtKB-KW"/>
</dbReference>
<dbReference type="InterPro" id="IPR032451">
    <property type="entry name" value="SMARCC_C"/>
</dbReference>
<evidence type="ECO:0000256" key="1">
    <source>
        <dbReference type="ARBA" id="ARBA00004370"/>
    </source>
</evidence>
<dbReference type="OrthoDB" id="2849215at2759"/>
<comment type="caution">
    <text evidence="21">The sequence shown here is derived from an EMBL/GenBank/DDBJ whole genome shotgun (WGS) entry which is preliminary data.</text>
</comment>
<dbReference type="GO" id="GO:0008270">
    <property type="term" value="F:zinc ion binding"/>
    <property type="evidence" value="ECO:0007669"/>
    <property type="project" value="UniProtKB-KW"/>
</dbReference>
<dbReference type="Pfam" id="PF13641">
    <property type="entry name" value="Glyco_tranf_2_3"/>
    <property type="match status" value="1"/>
</dbReference>
<dbReference type="PROSITE" id="PS50090">
    <property type="entry name" value="MYB_LIKE"/>
    <property type="match status" value="1"/>
</dbReference>
<accession>A0A8H7DCU9</accession>
<dbReference type="Gene3D" id="1.10.10.60">
    <property type="entry name" value="Homeodomain-like"/>
    <property type="match status" value="1"/>
</dbReference>
<dbReference type="InterPro" id="IPR007526">
    <property type="entry name" value="SWIRM"/>
</dbReference>
<feature type="coiled-coil region" evidence="14">
    <location>
        <begin position="594"/>
        <end position="642"/>
    </location>
</feature>
<keyword evidence="8 16" id="KW-1133">Transmembrane helix</keyword>
<dbReference type="InterPro" id="IPR017930">
    <property type="entry name" value="Myb_dom"/>
</dbReference>
<dbReference type="EMBL" id="JACAZH010000004">
    <property type="protein sequence ID" value="KAF7370779.1"/>
    <property type="molecule type" value="Genomic_DNA"/>
</dbReference>
<dbReference type="SUPFAM" id="SSF53448">
    <property type="entry name" value="Nucleotide-diphospho-sugar transferases"/>
    <property type="match status" value="1"/>
</dbReference>
<keyword evidence="5" id="KW-0479">Metal-binding</keyword>
<dbReference type="Pfam" id="PF04433">
    <property type="entry name" value="SWIRM"/>
    <property type="match status" value="1"/>
</dbReference>
<keyword evidence="11" id="KW-0804">Transcription</keyword>
<feature type="transmembrane region" description="Helical" evidence="16">
    <location>
        <begin position="1070"/>
        <end position="1090"/>
    </location>
</feature>
<dbReference type="FunFam" id="1.10.10.10:FF:000020">
    <property type="entry name" value="SWI/SNF complex subunit SMARCC2 isoform c"/>
    <property type="match status" value="1"/>
</dbReference>
<evidence type="ECO:0000256" key="12">
    <source>
        <dbReference type="ARBA" id="ARBA00023180"/>
    </source>
</evidence>
<sequence>MSCILHNILNPMVCLCASGGAHYVALLGLKGQPSTMDSPKRAGSPSPGASDAKRMRLSVSETDEGAYPVDTNTTLGKRGELEPIPSTDLANLQSEEWASRPENGGRVRLLKPDADDDDGGDVSMGDGGDDEGDSGDENDDEDPAQLEAARLRLEDQARKYLAAQTHEVIIPSYSAWFDMSKIHPVERRALPEFFNSRNRSKTPAIYKDYRDFMINTYRLRPMEYLTVTACRRNLAGDVCAIMRVHAFLEQWGLVNYQIDPDSRPAALAPPFTGHFRVILDTPRGLQSLHPGTRHSNPGAAAVNGAKKPTPTPASLELRSNIYQTSNKSSRPIDASEAEALANGPRDGAPNGASRGPSTGLYTCDTCGADCTQVRYHSLKEKKFELCAPCYLDGRFPSSMFSGDFVKLTAAAGAPSDDWTDQEVLLLLEGVEMFEDDWSRIEEYVGTRTAQQCIRKFLELPIEDPYLATEASMGPLRHGRIPFEQADNPVMSVVAFLAGVVGPGVAADAAKTALHHLTSEEKGGAAMEDGDSVKREGTNGASSSKPATPAPLQHSQAVRAADLALKSSAKAAASLAEAEDAQIRSTLASLIKHTLTKLELKMGQFEELEDILEDERKGLESARMALVNERLNLKKMLDNVRQEIARSGGMAAAHVLSAPGVMGSSGQGTMYGILYNPRRTTFAVALRLSRITRSDQNKSKSARSALITLASSPQLVVRGFRQATATMLYLTSDLFPIFVPFGVIGFYRYLWYLIRIAASFTYRPVPMPENPTYIASEDVTIIVPTIDAGEEFKEAARSWLVGQPKEILIITEEKMLKELQALANAVDPERIRVLTVPFANKRLQMSHGIKNTTTDIIVFADDDAIWPPTLLPSVLACFEDQKVGGVGTSQRVQPVGNRMTVWEVLAAFRLTIRNIEISSSTHIDGGLPCLSGRTAAYRTIILKDPDFLHGFTHDFWLGKYQLNSGDDKFLTRWMVSHGWSTYVQCCPEAELLSTMKPNWRFLKQVLRWTRNTWRSDIRSLFTERYIWTAHPYVTYTMIDKLFNPFTLLLGPVFVIRLMVKSTIPVADGGYHLPWWNILASYIVWLFATRTAKLLPHLWHRPQDIIYVPAFILFGYYFAIMKLYALCTLHETGWGTRAGIGDATAATAAMAEQDSNRLQEKTAAANSPYGSGYPNNNPYQQSQPQTYPYQQAQDSPFRDEMSPFRDEAGSGGLSPYRDSPSASTSDEGQTPVYAARSRSGGQVGYAT</sequence>
<dbReference type="GO" id="GO:0006338">
    <property type="term" value="P:chromatin remodeling"/>
    <property type="evidence" value="ECO:0007669"/>
    <property type="project" value="UniProtKB-ARBA"/>
</dbReference>
<evidence type="ECO:0000256" key="13">
    <source>
        <dbReference type="ARBA" id="ARBA00023242"/>
    </source>
</evidence>
<evidence type="ECO:0000259" key="19">
    <source>
        <dbReference type="PROSITE" id="PS51293"/>
    </source>
</evidence>
<dbReference type="InterPro" id="IPR041984">
    <property type="entry name" value="Rsc8/Ssr1/Ssr2_ZZ"/>
</dbReference>
<dbReference type="Pfam" id="PF00249">
    <property type="entry name" value="Myb_DNA-binding"/>
    <property type="match status" value="1"/>
</dbReference>
<evidence type="ECO:0000256" key="16">
    <source>
        <dbReference type="SAM" id="Phobius"/>
    </source>
</evidence>
<dbReference type="AlphaFoldDB" id="A0A8H7DCU9"/>
<feature type="region of interest" description="Disordered" evidence="15">
    <location>
        <begin position="1149"/>
        <end position="1245"/>
    </location>
</feature>
<dbReference type="InterPro" id="IPR029044">
    <property type="entry name" value="Nucleotide-diphossugar_trans"/>
</dbReference>
<dbReference type="PROSITE" id="PS50934">
    <property type="entry name" value="SWIRM"/>
    <property type="match status" value="1"/>
</dbReference>
<dbReference type="Pfam" id="PF00569">
    <property type="entry name" value="ZZ"/>
    <property type="match status" value="1"/>
</dbReference>
<feature type="compositionally biased region" description="Basic and acidic residues" evidence="15">
    <location>
        <begin position="1194"/>
        <end position="1206"/>
    </location>
</feature>
<feature type="domain" description="HTH myb-type" evidence="20">
    <location>
        <begin position="418"/>
        <end position="452"/>
    </location>
</feature>
<keyword evidence="22" id="KW-1185">Reference proteome</keyword>
<keyword evidence="4 16" id="KW-0812">Transmembrane</keyword>
<dbReference type="SMART" id="SM00717">
    <property type="entry name" value="SANT"/>
    <property type="match status" value="1"/>
</dbReference>
<keyword evidence="2" id="KW-0328">Glycosyltransferase</keyword>
<evidence type="ECO:0000259" key="18">
    <source>
        <dbReference type="PROSITE" id="PS50934"/>
    </source>
</evidence>
<keyword evidence="6" id="KW-0863">Zinc-finger</keyword>
<organism evidence="21 22">
    <name type="scientific">Mycena sanguinolenta</name>
    <dbReference type="NCBI Taxonomy" id="230812"/>
    <lineage>
        <taxon>Eukaryota</taxon>
        <taxon>Fungi</taxon>
        <taxon>Dikarya</taxon>
        <taxon>Basidiomycota</taxon>
        <taxon>Agaricomycotina</taxon>
        <taxon>Agaricomycetes</taxon>
        <taxon>Agaricomycetidae</taxon>
        <taxon>Agaricales</taxon>
        <taxon>Marasmiineae</taxon>
        <taxon>Mycenaceae</taxon>
        <taxon>Mycena</taxon>
    </lineage>
</organism>
<comment type="subcellular location">
    <subcellularLocation>
        <location evidence="1">Membrane</location>
    </subcellularLocation>
</comment>
<feature type="domain" description="SANT" evidence="19">
    <location>
        <begin position="413"/>
        <end position="464"/>
    </location>
</feature>
<dbReference type="InterPro" id="IPR017884">
    <property type="entry name" value="SANT_dom"/>
</dbReference>
<keyword evidence="7" id="KW-0862">Zinc</keyword>
<evidence type="ECO:0000256" key="2">
    <source>
        <dbReference type="ARBA" id="ARBA00022676"/>
    </source>
</evidence>
<dbReference type="CDD" id="cd00167">
    <property type="entry name" value="SANT"/>
    <property type="match status" value="1"/>
</dbReference>
<reference evidence="21" key="1">
    <citation type="submission" date="2020-05" db="EMBL/GenBank/DDBJ databases">
        <title>Mycena genomes resolve the evolution of fungal bioluminescence.</title>
        <authorList>
            <person name="Tsai I.J."/>
        </authorList>
    </citation>
    <scope>NUCLEOTIDE SEQUENCE</scope>
    <source>
        <strain evidence="21">160909Yilan</strain>
    </source>
</reference>
<dbReference type="Pfam" id="PF16495">
    <property type="entry name" value="SWIRM-assoc_1"/>
    <property type="match status" value="1"/>
</dbReference>
<evidence type="ECO:0000313" key="22">
    <source>
        <dbReference type="Proteomes" id="UP000623467"/>
    </source>
</evidence>
<dbReference type="Gene3D" id="1.10.10.10">
    <property type="entry name" value="Winged helix-like DNA-binding domain superfamily/Winged helix DNA-binding domain"/>
    <property type="match status" value="1"/>
</dbReference>
<evidence type="ECO:0000256" key="5">
    <source>
        <dbReference type="ARBA" id="ARBA00022723"/>
    </source>
</evidence>